<dbReference type="EMBL" id="BGZK01000377">
    <property type="protein sequence ID" value="GBP40174.1"/>
    <property type="molecule type" value="Genomic_DNA"/>
</dbReference>
<dbReference type="InterPro" id="IPR006623">
    <property type="entry name" value="THEG"/>
</dbReference>
<organism evidence="1 2">
    <name type="scientific">Eumeta variegata</name>
    <name type="common">Bagworm moth</name>
    <name type="synonym">Eumeta japonica</name>
    <dbReference type="NCBI Taxonomy" id="151549"/>
    <lineage>
        <taxon>Eukaryota</taxon>
        <taxon>Metazoa</taxon>
        <taxon>Ecdysozoa</taxon>
        <taxon>Arthropoda</taxon>
        <taxon>Hexapoda</taxon>
        <taxon>Insecta</taxon>
        <taxon>Pterygota</taxon>
        <taxon>Neoptera</taxon>
        <taxon>Endopterygota</taxon>
        <taxon>Lepidoptera</taxon>
        <taxon>Glossata</taxon>
        <taxon>Ditrysia</taxon>
        <taxon>Tineoidea</taxon>
        <taxon>Psychidae</taxon>
        <taxon>Oiketicinae</taxon>
        <taxon>Eumeta</taxon>
    </lineage>
</organism>
<dbReference type="SMART" id="SM00705">
    <property type="entry name" value="THEG"/>
    <property type="match status" value="3"/>
</dbReference>
<dbReference type="OrthoDB" id="25466at2759"/>
<accession>A0A4C1VQQ7</accession>
<dbReference type="Pfam" id="PF14912">
    <property type="entry name" value="THEG"/>
    <property type="match status" value="1"/>
</dbReference>
<keyword evidence="2" id="KW-1185">Reference proteome</keyword>
<protein>
    <submittedName>
        <fullName evidence="1">Uncharacterized protein</fullName>
    </submittedName>
</protein>
<reference evidence="1 2" key="1">
    <citation type="journal article" date="2019" name="Commun. Biol.">
        <title>The bagworm genome reveals a unique fibroin gene that provides high tensile strength.</title>
        <authorList>
            <person name="Kono N."/>
            <person name="Nakamura H."/>
            <person name="Ohtoshi R."/>
            <person name="Tomita M."/>
            <person name="Numata K."/>
            <person name="Arakawa K."/>
        </authorList>
    </citation>
    <scope>NUCLEOTIDE SEQUENCE [LARGE SCALE GENOMIC DNA]</scope>
</reference>
<comment type="caution">
    <text evidence="1">The sequence shown here is derived from an EMBL/GenBank/DDBJ whole genome shotgun (WGS) entry which is preliminary data.</text>
</comment>
<dbReference type="AlphaFoldDB" id="A0A4C1VQQ7"/>
<gene>
    <name evidence="1" type="ORF">EVAR_20318_1</name>
</gene>
<evidence type="ECO:0000313" key="2">
    <source>
        <dbReference type="Proteomes" id="UP000299102"/>
    </source>
</evidence>
<evidence type="ECO:0000313" key="1">
    <source>
        <dbReference type="EMBL" id="GBP40174.1"/>
    </source>
</evidence>
<proteinExistence type="predicted"/>
<sequence>MGKVKYDPPNPPQYPYKISKRLNILSVPRRIIYELPLPLPKPVNISSEPCPDRIVDVAYPYNRQFLLVRKMYRDRFSAERMDCIFKMLERSNATCYSKYANCVLDLKKKEVRDAKVKKGISANERARRLAYLNEMARPRRDFKPERIKRGRRKPLEEFLPRLTELAVLPEFRTYKPLDQQPWYKDPIKVSPYALKYKISKRMIELATPKKIPTND</sequence>
<dbReference type="Proteomes" id="UP000299102">
    <property type="component" value="Unassembled WGS sequence"/>
</dbReference>
<name>A0A4C1VQQ7_EUMVA</name>